<reference evidence="2" key="1">
    <citation type="submission" date="2021-04" db="EMBL/GenBank/DDBJ databases">
        <title>Devosia litorisediminis sp. nov., isolated from a sand dune.</title>
        <authorList>
            <person name="Park S."/>
            <person name="Yoon J.-H."/>
        </authorList>
    </citation>
    <scope>NUCLEOTIDE SEQUENCE</scope>
    <source>
        <strain evidence="2">BSSL-BM10</strain>
    </source>
</reference>
<evidence type="ECO:0000256" key="1">
    <source>
        <dbReference type="ARBA" id="ARBA00008903"/>
    </source>
</evidence>
<dbReference type="PANTHER" id="PTHR13812">
    <property type="entry name" value="KETIMINE REDUCTASE MU-CRYSTALLIN"/>
    <property type="match status" value="1"/>
</dbReference>
<dbReference type="GO" id="GO:0016491">
    <property type="term" value="F:oxidoreductase activity"/>
    <property type="evidence" value="ECO:0007669"/>
    <property type="project" value="UniProtKB-ARBA"/>
</dbReference>
<name>A0A942ECF0_9HYPH</name>
<gene>
    <name evidence="2" type="ORF">KD146_14220</name>
</gene>
<dbReference type="PANTHER" id="PTHR13812:SF19">
    <property type="entry name" value="KETIMINE REDUCTASE MU-CRYSTALLIN"/>
    <property type="match status" value="1"/>
</dbReference>
<protein>
    <submittedName>
        <fullName evidence="2">Ornithine cyclodeaminase family protein</fullName>
    </submittedName>
</protein>
<proteinExistence type="inferred from homology"/>
<evidence type="ECO:0000313" key="2">
    <source>
        <dbReference type="EMBL" id="MBS3849854.1"/>
    </source>
</evidence>
<comment type="caution">
    <text evidence="2">The sequence shown here is derived from an EMBL/GenBank/DDBJ whole genome shotgun (WGS) entry which is preliminary data.</text>
</comment>
<dbReference type="RefSeq" id="WP_212659483.1">
    <property type="nucleotide sequence ID" value="NZ_JAGXTP010000002.1"/>
</dbReference>
<dbReference type="InterPro" id="IPR023401">
    <property type="entry name" value="ODC_N"/>
</dbReference>
<dbReference type="Gene3D" id="3.30.1780.10">
    <property type="entry name" value="ornithine cyclodeaminase, domain 1"/>
    <property type="match status" value="1"/>
</dbReference>
<dbReference type="GO" id="GO:0019752">
    <property type="term" value="P:carboxylic acid metabolic process"/>
    <property type="evidence" value="ECO:0007669"/>
    <property type="project" value="UniProtKB-ARBA"/>
</dbReference>
<dbReference type="GO" id="GO:0005737">
    <property type="term" value="C:cytoplasm"/>
    <property type="evidence" value="ECO:0007669"/>
    <property type="project" value="TreeGrafter"/>
</dbReference>
<accession>A0A942ECF0</accession>
<dbReference type="InterPro" id="IPR036291">
    <property type="entry name" value="NAD(P)-bd_dom_sf"/>
</dbReference>
<dbReference type="Gene3D" id="3.40.50.720">
    <property type="entry name" value="NAD(P)-binding Rossmann-like Domain"/>
    <property type="match status" value="1"/>
</dbReference>
<dbReference type="NCBIfam" id="NF004793">
    <property type="entry name" value="PRK06141.1"/>
    <property type="match status" value="1"/>
</dbReference>
<dbReference type="PIRSF" id="PIRSF001439">
    <property type="entry name" value="CryM"/>
    <property type="match status" value="1"/>
</dbReference>
<keyword evidence="3" id="KW-1185">Reference proteome</keyword>
<dbReference type="SUPFAM" id="SSF51735">
    <property type="entry name" value="NAD(P)-binding Rossmann-fold domains"/>
    <property type="match status" value="1"/>
</dbReference>
<sequence>MKTYSAQDVREGLDWPDLIAALKAAFAQGVEAPLRQHLHVGGDAINGNLLLMPAWQAGQHIGVKLVTVFPENDAVGLPAVASVYTLFDGRNGTIIGQIDGGELTARRTAAASVLAATFLARTSARNLVILGTGRVSKNLAQAYCAIFAIDKLTLCSRSLDKTQALATELGPIAPNVVTTTDFASAVSDADILSTATLAKTPIVLGELLRPGTHVDLVGSFRADMREADDAVLARAGGIFVDTFEGASKETGDITIPMAAGTITQESLLADLAMLCRGEHPGRQSDTAITAFKSVGTALEDLAAAVALTAPDRD</sequence>
<comment type="similarity">
    <text evidence="1">Belongs to the ornithine cyclodeaminase/mu-crystallin family.</text>
</comment>
<dbReference type="InterPro" id="IPR003462">
    <property type="entry name" value="ODC_Mu_crystall"/>
</dbReference>
<dbReference type="EMBL" id="JAGXTP010000002">
    <property type="protein sequence ID" value="MBS3849854.1"/>
    <property type="molecule type" value="Genomic_DNA"/>
</dbReference>
<dbReference type="FunFam" id="3.40.50.720:FF:000311">
    <property type="entry name" value="Ornithine cyclodeaminase"/>
    <property type="match status" value="1"/>
</dbReference>
<evidence type="ECO:0000313" key="3">
    <source>
        <dbReference type="Proteomes" id="UP000678281"/>
    </source>
</evidence>
<dbReference type="Pfam" id="PF02423">
    <property type="entry name" value="OCD_Mu_crystall"/>
    <property type="match status" value="1"/>
</dbReference>
<dbReference type="Proteomes" id="UP000678281">
    <property type="component" value="Unassembled WGS sequence"/>
</dbReference>
<dbReference type="AlphaFoldDB" id="A0A942ECF0"/>
<organism evidence="2 3">
    <name type="scientific">Devosia litorisediminis</name>
    <dbReference type="NCBI Taxonomy" id="2829817"/>
    <lineage>
        <taxon>Bacteria</taxon>
        <taxon>Pseudomonadati</taxon>
        <taxon>Pseudomonadota</taxon>
        <taxon>Alphaproteobacteria</taxon>
        <taxon>Hyphomicrobiales</taxon>
        <taxon>Devosiaceae</taxon>
        <taxon>Devosia</taxon>
    </lineage>
</organism>